<proteinExistence type="predicted"/>
<dbReference type="AlphaFoldDB" id="A0A8J8NHR8"/>
<reference evidence="1" key="1">
    <citation type="submission" date="2019-06" db="EMBL/GenBank/DDBJ databases">
        <authorList>
            <person name="Zheng W."/>
        </authorList>
    </citation>
    <scope>NUCLEOTIDE SEQUENCE</scope>
    <source>
        <strain evidence="1">QDHG01</strain>
    </source>
</reference>
<evidence type="ECO:0000313" key="1">
    <source>
        <dbReference type="EMBL" id="TNV74771.1"/>
    </source>
</evidence>
<evidence type="ECO:0000313" key="2">
    <source>
        <dbReference type="Proteomes" id="UP000785679"/>
    </source>
</evidence>
<accession>A0A8J8NHR8</accession>
<sequence>MAEKSTQSWCFILPHEVLGRVYSQRGSSSQRKPQKSRVYIGTYAMVTRIKTIIRNLSKYPYLCWQEFEWLS</sequence>
<dbReference type="Proteomes" id="UP000785679">
    <property type="component" value="Unassembled WGS sequence"/>
</dbReference>
<name>A0A8J8NHR8_HALGN</name>
<gene>
    <name evidence="1" type="ORF">FGO68_gene17452</name>
</gene>
<organism evidence="1 2">
    <name type="scientific">Halteria grandinella</name>
    <dbReference type="NCBI Taxonomy" id="5974"/>
    <lineage>
        <taxon>Eukaryota</taxon>
        <taxon>Sar</taxon>
        <taxon>Alveolata</taxon>
        <taxon>Ciliophora</taxon>
        <taxon>Intramacronucleata</taxon>
        <taxon>Spirotrichea</taxon>
        <taxon>Stichotrichia</taxon>
        <taxon>Sporadotrichida</taxon>
        <taxon>Halteriidae</taxon>
        <taxon>Halteria</taxon>
    </lineage>
</organism>
<keyword evidence="2" id="KW-1185">Reference proteome</keyword>
<comment type="caution">
    <text evidence="1">The sequence shown here is derived from an EMBL/GenBank/DDBJ whole genome shotgun (WGS) entry which is preliminary data.</text>
</comment>
<dbReference type="EMBL" id="RRYP01016649">
    <property type="protein sequence ID" value="TNV74771.1"/>
    <property type="molecule type" value="Genomic_DNA"/>
</dbReference>
<protein>
    <submittedName>
        <fullName evidence="1">Uncharacterized protein</fullName>
    </submittedName>
</protein>